<dbReference type="EMBL" id="RBVX01000001">
    <property type="protein sequence ID" value="RSL35316.1"/>
    <property type="molecule type" value="Genomic_DNA"/>
</dbReference>
<dbReference type="Proteomes" id="UP000275076">
    <property type="component" value="Unassembled WGS sequence"/>
</dbReference>
<accession>A0A3R9PB03</accession>
<dbReference type="SUPFAM" id="SSF53041">
    <property type="entry name" value="Resolvase-like"/>
    <property type="match status" value="1"/>
</dbReference>
<gene>
    <name evidence="2" type="ORF">D7Z54_01755</name>
</gene>
<name>A0A3R9PB03_9BACI</name>
<dbReference type="RefSeq" id="WP_125553813.1">
    <property type="nucleotide sequence ID" value="NZ_RBVX01000001.1"/>
</dbReference>
<dbReference type="InterPro" id="IPR006119">
    <property type="entry name" value="Resolv_N"/>
</dbReference>
<dbReference type="PROSITE" id="PS51736">
    <property type="entry name" value="RECOMBINASES_3"/>
    <property type="match status" value="1"/>
</dbReference>
<dbReference type="OrthoDB" id="65783at2"/>
<dbReference type="InterPro" id="IPR036162">
    <property type="entry name" value="Resolvase-like_N_sf"/>
</dbReference>
<organism evidence="2 3">
    <name type="scientific">Salibacterium salarium</name>
    <dbReference type="NCBI Taxonomy" id="284579"/>
    <lineage>
        <taxon>Bacteria</taxon>
        <taxon>Bacillati</taxon>
        <taxon>Bacillota</taxon>
        <taxon>Bacilli</taxon>
        <taxon>Bacillales</taxon>
        <taxon>Bacillaceae</taxon>
    </lineage>
</organism>
<sequence>MEAIRDIKEVAIYLRKSRGEGDEDLDKHKRELFEIAEPNGWKSVLYKEIASGDSLDYRPKMLELLNDVKDDTYDAVIVVDYDRLGRGDDKDAAIIREAFRESATLVITPQKVFDLKNESDEMLSEFFSMMARFERKSGLKWERGLMVHRRFLMNITERINAYISMKISESYSTISSDKS</sequence>
<keyword evidence="3" id="KW-1185">Reference proteome</keyword>
<evidence type="ECO:0000313" key="3">
    <source>
        <dbReference type="Proteomes" id="UP000275076"/>
    </source>
</evidence>
<dbReference type="AlphaFoldDB" id="A0A3R9PB03"/>
<comment type="caution">
    <text evidence="2">The sequence shown here is derived from an EMBL/GenBank/DDBJ whole genome shotgun (WGS) entry which is preliminary data.</text>
</comment>
<dbReference type="PANTHER" id="PTHR30461">
    <property type="entry name" value="DNA-INVERTASE FROM LAMBDOID PROPHAGE"/>
    <property type="match status" value="1"/>
</dbReference>
<dbReference type="InterPro" id="IPR050639">
    <property type="entry name" value="SSR_resolvase"/>
</dbReference>
<dbReference type="GO" id="GO:0000150">
    <property type="term" value="F:DNA strand exchange activity"/>
    <property type="evidence" value="ECO:0007669"/>
    <property type="project" value="InterPro"/>
</dbReference>
<evidence type="ECO:0000313" key="2">
    <source>
        <dbReference type="EMBL" id="RSL35316.1"/>
    </source>
</evidence>
<feature type="domain" description="Resolvase/invertase-type recombinase catalytic" evidence="1">
    <location>
        <begin position="9"/>
        <end position="153"/>
    </location>
</feature>
<dbReference type="Gene3D" id="3.40.50.1390">
    <property type="entry name" value="Resolvase, N-terminal catalytic domain"/>
    <property type="match status" value="1"/>
</dbReference>
<dbReference type="GO" id="GO:0003677">
    <property type="term" value="F:DNA binding"/>
    <property type="evidence" value="ECO:0007669"/>
    <property type="project" value="InterPro"/>
</dbReference>
<protein>
    <submittedName>
        <fullName evidence="2">Recombinase family protein</fullName>
    </submittedName>
</protein>
<dbReference type="PANTHER" id="PTHR30461:SF23">
    <property type="entry name" value="DNA RECOMBINASE-RELATED"/>
    <property type="match status" value="1"/>
</dbReference>
<dbReference type="SMART" id="SM00857">
    <property type="entry name" value="Resolvase"/>
    <property type="match status" value="1"/>
</dbReference>
<dbReference type="CDD" id="cd00338">
    <property type="entry name" value="Ser_Recombinase"/>
    <property type="match status" value="1"/>
</dbReference>
<proteinExistence type="predicted"/>
<reference evidence="2 3" key="1">
    <citation type="submission" date="2018-10" db="EMBL/GenBank/DDBJ databases">
        <title>Draft genome sequence of Bacillus salarius IM0101, isolated from a hypersaline soil in Inner Mongolia, China.</title>
        <authorList>
            <person name="Yamprayoonswat W."/>
            <person name="Boonvisut S."/>
            <person name="Jumpathong W."/>
            <person name="Sittihan S."/>
            <person name="Ruangsuj P."/>
            <person name="Wanthongcharoen S."/>
            <person name="Thongpramul N."/>
            <person name="Pimmason S."/>
            <person name="Yu B."/>
            <person name="Yasawong M."/>
        </authorList>
    </citation>
    <scope>NUCLEOTIDE SEQUENCE [LARGE SCALE GENOMIC DNA]</scope>
    <source>
        <strain evidence="2 3">IM0101</strain>
    </source>
</reference>
<dbReference type="Pfam" id="PF00239">
    <property type="entry name" value="Resolvase"/>
    <property type="match status" value="1"/>
</dbReference>
<evidence type="ECO:0000259" key="1">
    <source>
        <dbReference type="PROSITE" id="PS51736"/>
    </source>
</evidence>